<keyword evidence="1" id="KW-0812">Transmembrane</keyword>
<feature type="transmembrane region" description="Helical" evidence="1">
    <location>
        <begin position="38"/>
        <end position="57"/>
    </location>
</feature>
<dbReference type="PROSITE" id="PS50883">
    <property type="entry name" value="EAL"/>
    <property type="match status" value="1"/>
</dbReference>
<dbReference type="PROSITE" id="PS50887">
    <property type="entry name" value="GGDEF"/>
    <property type="match status" value="1"/>
</dbReference>
<dbReference type="InterPro" id="IPR000160">
    <property type="entry name" value="GGDEF_dom"/>
</dbReference>
<feature type="domain" description="GGDEF" evidence="3">
    <location>
        <begin position="375"/>
        <end position="508"/>
    </location>
</feature>
<evidence type="ECO:0000313" key="4">
    <source>
        <dbReference type="EMBL" id="PWJ90719.1"/>
    </source>
</evidence>
<dbReference type="Gene3D" id="3.20.20.450">
    <property type="entry name" value="EAL domain"/>
    <property type="match status" value="1"/>
</dbReference>
<dbReference type="Pfam" id="PF12860">
    <property type="entry name" value="PAS_7"/>
    <property type="match status" value="1"/>
</dbReference>
<dbReference type="SUPFAM" id="SSF55785">
    <property type="entry name" value="PYP-like sensor domain (PAS domain)"/>
    <property type="match status" value="1"/>
</dbReference>
<dbReference type="Pfam" id="PF00990">
    <property type="entry name" value="GGDEF"/>
    <property type="match status" value="1"/>
</dbReference>
<gene>
    <name evidence="4" type="ORF">C8D77_10460</name>
</gene>
<dbReference type="PANTHER" id="PTHR44757:SF2">
    <property type="entry name" value="BIOFILM ARCHITECTURE MAINTENANCE PROTEIN MBAA"/>
    <property type="match status" value="1"/>
</dbReference>
<dbReference type="SMART" id="SM00267">
    <property type="entry name" value="GGDEF"/>
    <property type="match status" value="1"/>
</dbReference>
<comment type="caution">
    <text evidence="4">The sequence shown here is derived from an EMBL/GenBank/DDBJ whole genome shotgun (WGS) entry which is preliminary data.</text>
</comment>
<dbReference type="CDD" id="cd01949">
    <property type="entry name" value="GGDEF"/>
    <property type="match status" value="1"/>
</dbReference>
<dbReference type="SMART" id="SM00052">
    <property type="entry name" value="EAL"/>
    <property type="match status" value="1"/>
</dbReference>
<dbReference type="CDD" id="cd01948">
    <property type="entry name" value="EAL"/>
    <property type="match status" value="1"/>
</dbReference>
<feature type="domain" description="EAL" evidence="2">
    <location>
        <begin position="517"/>
        <end position="768"/>
    </location>
</feature>
<dbReference type="PANTHER" id="PTHR44757">
    <property type="entry name" value="DIGUANYLATE CYCLASE DGCP"/>
    <property type="match status" value="1"/>
</dbReference>
<dbReference type="SUPFAM" id="SSF55073">
    <property type="entry name" value="Nucleotide cyclase"/>
    <property type="match status" value="1"/>
</dbReference>
<feature type="transmembrane region" description="Helical" evidence="1">
    <location>
        <begin position="104"/>
        <end position="127"/>
    </location>
</feature>
<dbReference type="InterPro" id="IPR035965">
    <property type="entry name" value="PAS-like_dom_sf"/>
</dbReference>
<keyword evidence="1" id="KW-1133">Transmembrane helix</keyword>
<proteinExistence type="predicted"/>
<sequence>MTLLGSPRVGIQALNLRKKNEIPVDVYIPFVETLFRDGLTLSIGFFAQTLLVVLVYWKTRDPAYLAVTLGLLTVAFLRLRNIRKYRHAPSPQNWEEARRRENDYILYGSMHGFMLGAFCFVGIYLAYDSFAEIAAVCVTLASATSIAGRNYGSPRMVVIFIMTMTWPISLGFILRGDPYHFILGLLSAPFLFAIKRFADLVREVLFAALSEEKKANRIAQRFNRALNTMSHGLVMLGPDGRVAVANAEAAHLMSLKSPDALLGRSIHGLLMRGVAGGMLAPKDCRYIEAQLTRALREGRDRKVLVSLANGQHYEFSAREGSQELGVITFEDVTARVEAEDKIRFMARYDNLTGLPNRAYFHELIGEAMVSGDRDRLCGLAVLDLDDFKSVNDTLGHPIGDGLIYAVAERLAAIAGQGITVSRFGGDEFMIFFDRVEDESHLTSQLDEIFAELQGEVDVAGHGLRIQASGGAVLSRVKDTDVDAMIVKADLALYKAKELGKNSWRLFEASMDAAFRNRQLMKADLRSAVESKGLRVVYQPIVAMSTMRIASCEALCRWDHPDLGPVSPSIFIPLAEEMGIISEISTFVLQAACAECAKWPDQTSVSVNLSAKDFRNRDVIQKVRDALASTGLAAGRLEIEVTETALLDDKSLTRQYIEELKQIGVRIALDDFGTGYSSLSYLHKLPLDKIKIDRSFLMDVTQNPRSLELLKGIVNLSRPLGLSVTVEGVETFEQLKILALQVKPDLVQGFLFGSALSASGIETMSTTVWPFAKDINTAKRAARR</sequence>
<feature type="transmembrane region" description="Helical" evidence="1">
    <location>
        <begin position="133"/>
        <end position="149"/>
    </location>
</feature>
<dbReference type="InterPro" id="IPR043128">
    <property type="entry name" value="Rev_trsase/Diguanyl_cyclase"/>
</dbReference>
<dbReference type="AlphaFoldDB" id="A0A8E2WBF7"/>
<dbReference type="InterPro" id="IPR035919">
    <property type="entry name" value="EAL_sf"/>
</dbReference>
<dbReference type="Proteomes" id="UP000245631">
    <property type="component" value="Unassembled WGS sequence"/>
</dbReference>
<feature type="transmembrane region" description="Helical" evidence="1">
    <location>
        <begin position="63"/>
        <end position="79"/>
    </location>
</feature>
<evidence type="ECO:0000313" key="5">
    <source>
        <dbReference type="Proteomes" id="UP000245631"/>
    </source>
</evidence>
<dbReference type="InterPro" id="IPR001633">
    <property type="entry name" value="EAL_dom"/>
</dbReference>
<evidence type="ECO:0000259" key="3">
    <source>
        <dbReference type="PROSITE" id="PS50887"/>
    </source>
</evidence>
<dbReference type="NCBIfam" id="TIGR00254">
    <property type="entry name" value="GGDEF"/>
    <property type="match status" value="1"/>
</dbReference>
<dbReference type="InterPro" id="IPR052155">
    <property type="entry name" value="Biofilm_reg_signaling"/>
</dbReference>
<feature type="transmembrane region" description="Helical" evidence="1">
    <location>
        <begin position="156"/>
        <end position="174"/>
    </location>
</feature>
<protein>
    <submittedName>
        <fullName evidence="4">Diguanylate cyclase/phosphodiesterase</fullName>
    </submittedName>
</protein>
<organism evidence="4 5">
    <name type="scientific">Rhizobium loti</name>
    <name type="common">Mesorhizobium loti</name>
    <dbReference type="NCBI Taxonomy" id="381"/>
    <lineage>
        <taxon>Bacteria</taxon>
        <taxon>Pseudomonadati</taxon>
        <taxon>Pseudomonadota</taxon>
        <taxon>Alphaproteobacteria</taxon>
        <taxon>Hyphomicrobiales</taxon>
        <taxon>Phyllobacteriaceae</taxon>
        <taxon>Mesorhizobium</taxon>
    </lineage>
</organism>
<dbReference type="InterPro" id="IPR029787">
    <property type="entry name" value="Nucleotide_cyclase"/>
</dbReference>
<dbReference type="SUPFAM" id="SSF141868">
    <property type="entry name" value="EAL domain-like"/>
    <property type="match status" value="1"/>
</dbReference>
<reference evidence="4 5" key="1">
    <citation type="submission" date="2018-05" db="EMBL/GenBank/DDBJ databases">
        <title>Genomic Encyclopedia of Type Strains, Phase IV (KMG-IV): sequencing the most valuable type-strain genomes for metagenomic binning, comparative biology and taxonomic classification.</title>
        <authorList>
            <person name="Goeker M."/>
        </authorList>
    </citation>
    <scope>NUCLEOTIDE SEQUENCE [LARGE SCALE GENOMIC DNA]</scope>
    <source>
        <strain evidence="4 5">DSM 2626</strain>
    </source>
</reference>
<dbReference type="Gene3D" id="3.30.70.270">
    <property type="match status" value="1"/>
</dbReference>
<dbReference type="Pfam" id="PF00563">
    <property type="entry name" value="EAL"/>
    <property type="match status" value="1"/>
</dbReference>
<evidence type="ECO:0000256" key="1">
    <source>
        <dbReference type="SAM" id="Phobius"/>
    </source>
</evidence>
<evidence type="ECO:0000259" key="2">
    <source>
        <dbReference type="PROSITE" id="PS50883"/>
    </source>
</evidence>
<keyword evidence="1" id="KW-0472">Membrane</keyword>
<name>A0A8E2WBF7_RHILI</name>
<dbReference type="Gene3D" id="3.30.450.20">
    <property type="entry name" value="PAS domain"/>
    <property type="match status" value="1"/>
</dbReference>
<accession>A0A8E2WBF7</accession>
<dbReference type="EMBL" id="QGGH01000004">
    <property type="protein sequence ID" value="PWJ90719.1"/>
    <property type="molecule type" value="Genomic_DNA"/>
</dbReference>